<feature type="region of interest" description="Disordered" evidence="8">
    <location>
        <begin position="616"/>
        <end position="635"/>
    </location>
</feature>
<dbReference type="GO" id="GO:0005524">
    <property type="term" value="F:ATP binding"/>
    <property type="evidence" value="ECO:0007669"/>
    <property type="project" value="UniProtKB-KW"/>
</dbReference>
<dbReference type="InterPro" id="IPR001650">
    <property type="entry name" value="Helicase_C-like"/>
</dbReference>
<sequence>MPAAGPSGSHMLPVWAGKDTIVKRIRENATVILVGETGSGKTTQVPQFLFQEGIVPRHGRQMIGITQPRRVAATSLASRVADEMGCRDPAVLTHKDDGRSEYVGYSVRFEDRTSKQTRIKFMTDGMLIREILGPVEGAAETCAPNSRAANARLLKRYSVLIIDEAHERSLRTDVLLGLAKQIQQERQRLVDAKELGATPLKLVIMSATIDAEAFARFFRSADPIPILYVAGRQHGVRLYYTEESCQDWTDAAVRAVMQIHVSKPPGDILLFATGQEEIESLAQSLQLFASQVDAWAEEQGFPSAQELLVRPLYAALGPAAAAAAFAPTPERTRKVVLATNIAETSITIPGIRYVIDSGLVKEKVFSPQTGVETLQVHPISQSSSVQRAGRAGREGPGMCFRLYTKDAFAALPKVPVPEIHRTELSGVALQLYAMALDPFHFDWIDPPETAMLQEAVLHLAELGAITCAKGRDVQLTQLGRQLALLPITPSYARLLLAAAERGPTVARQARDLVSILSADRSMFVESRDPERKEAVDKARDIFTDPSGDHATYLKALQAYLNVKAHASGEKASAKHELCSWCHAHGIRERTMRNILAIRKQLVRICSQHAIRCDDDDNGAGKRMRSASPDDDLDEEPGLFVTRGAIHADGVGESFDDLLQCLGKGRVTNIALRQPDGSFRRIAGGPLFKLHPASTLHPARHTARGS</sequence>
<dbReference type="InterPro" id="IPR014001">
    <property type="entry name" value="Helicase_ATP-bd"/>
</dbReference>
<dbReference type="Gene3D" id="1.20.120.1080">
    <property type="match status" value="1"/>
</dbReference>
<dbReference type="EC" id="3.6.4.13" evidence="2"/>
<dbReference type="InterPro" id="IPR048333">
    <property type="entry name" value="HA2_WH"/>
</dbReference>
<dbReference type="InterPro" id="IPR007502">
    <property type="entry name" value="Helicase-assoc_dom"/>
</dbReference>
<dbReference type="SMART" id="SM00382">
    <property type="entry name" value="AAA"/>
    <property type="match status" value="1"/>
</dbReference>
<dbReference type="PANTHER" id="PTHR18934">
    <property type="entry name" value="ATP-DEPENDENT RNA HELICASE"/>
    <property type="match status" value="1"/>
</dbReference>
<dbReference type="Pfam" id="PF04408">
    <property type="entry name" value="WHD_HA2"/>
    <property type="match status" value="1"/>
</dbReference>
<keyword evidence="12" id="KW-1185">Reference proteome</keyword>
<dbReference type="Pfam" id="PF21010">
    <property type="entry name" value="HA2_C"/>
    <property type="match status" value="1"/>
</dbReference>
<dbReference type="STRING" id="2020962.A0A2N1JDH4"/>
<evidence type="ECO:0000256" key="5">
    <source>
        <dbReference type="ARBA" id="ARBA00022806"/>
    </source>
</evidence>
<dbReference type="PROSITE" id="PS51192">
    <property type="entry name" value="HELICASE_ATP_BIND_1"/>
    <property type="match status" value="1"/>
</dbReference>
<evidence type="ECO:0000256" key="1">
    <source>
        <dbReference type="ARBA" id="ARBA00008792"/>
    </source>
</evidence>
<dbReference type="InterPro" id="IPR002464">
    <property type="entry name" value="DNA/RNA_helicase_DEAH_CS"/>
</dbReference>
<accession>A0A2N1JDH4</accession>
<dbReference type="GO" id="GO:0005730">
    <property type="term" value="C:nucleolus"/>
    <property type="evidence" value="ECO:0007669"/>
    <property type="project" value="TreeGrafter"/>
</dbReference>
<proteinExistence type="inferred from homology"/>
<dbReference type="FunFam" id="3.40.50.300:FF:000145">
    <property type="entry name" value="probable ATP-dependent RNA helicase DHX40"/>
    <property type="match status" value="1"/>
</dbReference>
<dbReference type="GO" id="GO:0016787">
    <property type="term" value="F:hydrolase activity"/>
    <property type="evidence" value="ECO:0007669"/>
    <property type="project" value="UniProtKB-KW"/>
</dbReference>
<comment type="similarity">
    <text evidence="1">Belongs to the DEAD box helicase family. DEAH subfamily.</text>
</comment>
<evidence type="ECO:0000256" key="6">
    <source>
        <dbReference type="ARBA" id="ARBA00022840"/>
    </source>
</evidence>
<keyword evidence="3" id="KW-0547">Nucleotide-binding</keyword>
<keyword evidence="4" id="KW-0378">Hydrolase</keyword>
<keyword evidence="5" id="KW-0347">Helicase</keyword>
<comment type="catalytic activity">
    <reaction evidence="7">
        <text>ATP + H2O = ADP + phosphate + H(+)</text>
        <dbReference type="Rhea" id="RHEA:13065"/>
        <dbReference type="ChEBI" id="CHEBI:15377"/>
        <dbReference type="ChEBI" id="CHEBI:15378"/>
        <dbReference type="ChEBI" id="CHEBI:30616"/>
        <dbReference type="ChEBI" id="CHEBI:43474"/>
        <dbReference type="ChEBI" id="CHEBI:456216"/>
        <dbReference type="EC" id="3.6.4.13"/>
    </reaction>
</comment>
<dbReference type="AlphaFoldDB" id="A0A2N1JDH4"/>
<dbReference type="SUPFAM" id="SSF52540">
    <property type="entry name" value="P-loop containing nucleoside triphosphate hydrolases"/>
    <property type="match status" value="1"/>
</dbReference>
<evidence type="ECO:0000256" key="4">
    <source>
        <dbReference type="ARBA" id="ARBA00022801"/>
    </source>
</evidence>
<dbReference type="SMART" id="SM00490">
    <property type="entry name" value="HELICc"/>
    <property type="match status" value="1"/>
</dbReference>
<dbReference type="EMBL" id="KZ454989">
    <property type="protein sequence ID" value="PKI84584.1"/>
    <property type="molecule type" value="Genomic_DNA"/>
</dbReference>
<dbReference type="OrthoDB" id="10253254at2759"/>
<protein>
    <recommendedName>
        <fullName evidence="2">RNA helicase</fullName>
        <ecNumber evidence="2">3.6.4.13</ecNumber>
    </recommendedName>
</protein>
<evidence type="ECO:0000256" key="3">
    <source>
        <dbReference type="ARBA" id="ARBA00022741"/>
    </source>
</evidence>
<dbReference type="GO" id="GO:0003723">
    <property type="term" value="F:RNA binding"/>
    <property type="evidence" value="ECO:0007669"/>
    <property type="project" value="TreeGrafter"/>
</dbReference>
<dbReference type="GO" id="GO:0000462">
    <property type="term" value="P:maturation of SSU-rRNA from tricistronic rRNA transcript (SSU-rRNA, 5.8S rRNA, LSU-rRNA)"/>
    <property type="evidence" value="ECO:0007669"/>
    <property type="project" value="TreeGrafter"/>
</dbReference>
<dbReference type="InterPro" id="IPR027417">
    <property type="entry name" value="P-loop_NTPase"/>
</dbReference>
<dbReference type="PROSITE" id="PS00690">
    <property type="entry name" value="DEAH_ATP_HELICASE"/>
    <property type="match status" value="1"/>
</dbReference>
<dbReference type="InterPro" id="IPR011545">
    <property type="entry name" value="DEAD/DEAH_box_helicase_dom"/>
</dbReference>
<dbReference type="PROSITE" id="PS51194">
    <property type="entry name" value="HELICASE_CTER"/>
    <property type="match status" value="1"/>
</dbReference>
<dbReference type="Pfam" id="PF00270">
    <property type="entry name" value="DEAD"/>
    <property type="match status" value="1"/>
</dbReference>
<evidence type="ECO:0000256" key="2">
    <source>
        <dbReference type="ARBA" id="ARBA00012552"/>
    </source>
</evidence>
<dbReference type="Pfam" id="PF00271">
    <property type="entry name" value="Helicase_C"/>
    <property type="match status" value="1"/>
</dbReference>
<gene>
    <name evidence="11" type="ORF">MVES_001752</name>
</gene>
<dbReference type="GO" id="GO:0003724">
    <property type="term" value="F:RNA helicase activity"/>
    <property type="evidence" value="ECO:0007669"/>
    <property type="project" value="UniProtKB-EC"/>
</dbReference>
<evidence type="ECO:0000256" key="8">
    <source>
        <dbReference type="SAM" id="MobiDB-lite"/>
    </source>
</evidence>
<dbReference type="InterPro" id="IPR003593">
    <property type="entry name" value="AAA+_ATPase"/>
</dbReference>
<dbReference type="Gene3D" id="3.40.50.300">
    <property type="entry name" value="P-loop containing nucleotide triphosphate hydrolases"/>
    <property type="match status" value="2"/>
</dbReference>
<feature type="domain" description="Helicase ATP-binding" evidence="9">
    <location>
        <begin position="22"/>
        <end position="227"/>
    </location>
</feature>
<dbReference type="PANTHER" id="PTHR18934:SF99">
    <property type="entry name" value="ATP-DEPENDENT RNA HELICASE DHX37-RELATED"/>
    <property type="match status" value="1"/>
</dbReference>
<dbReference type="Proteomes" id="UP000232875">
    <property type="component" value="Unassembled WGS sequence"/>
</dbReference>
<dbReference type="SMART" id="SM00847">
    <property type="entry name" value="HA2"/>
    <property type="match status" value="1"/>
</dbReference>
<evidence type="ECO:0000259" key="9">
    <source>
        <dbReference type="PROSITE" id="PS51192"/>
    </source>
</evidence>
<reference evidence="11 12" key="1">
    <citation type="submission" date="2017-10" db="EMBL/GenBank/DDBJ databases">
        <title>A novel species of cold-tolerant Malassezia isolated from bats.</title>
        <authorList>
            <person name="Lorch J.M."/>
            <person name="Palmer J.M."/>
            <person name="Vanderwolf K.J."/>
            <person name="Schmidt K.Z."/>
            <person name="Verant M.L."/>
            <person name="Weller T.J."/>
            <person name="Blehert D.S."/>
        </authorList>
    </citation>
    <scope>NUCLEOTIDE SEQUENCE [LARGE SCALE GENOMIC DNA]</scope>
    <source>
        <strain evidence="11 12">NWHC:44797-103</strain>
    </source>
</reference>
<evidence type="ECO:0000259" key="10">
    <source>
        <dbReference type="PROSITE" id="PS51194"/>
    </source>
</evidence>
<organism evidence="11 12">
    <name type="scientific">Malassezia vespertilionis</name>
    <dbReference type="NCBI Taxonomy" id="2020962"/>
    <lineage>
        <taxon>Eukaryota</taxon>
        <taxon>Fungi</taxon>
        <taxon>Dikarya</taxon>
        <taxon>Basidiomycota</taxon>
        <taxon>Ustilaginomycotina</taxon>
        <taxon>Malasseziomycetes</taxon>
        <taxon>Malasseziales</taxon>
        <taxon>Malasseziaceae</taxon>
        <taxon>Malassezia</taxon>
    </lineage>
</organism>
<dbReference type="SMART" id="SM00487">
    <property type="entry name" value="DEXDc"/>
    <property type="match status" value="1"/>
</dbReference>
<keyword evidence="6" id="KW-0067">ATP-binding</keyword>
<dbReference type="CDD" id="cd18791">
    <property type="entry name" value="SF2_C_RHA"/>
    <property type="match status" value="1"/>
</dbReference>
<evidence type="ECO:0000313" key="12">
    <source>
        <dbReference type="Proteomes" id="UP000232875"/>
    </source>
</evidence>
<feature type="domain" description="Helicase C-terminal" evidence="10">
    <location>
        <begin position="255"/>
        <end position="435"/>
    </location>
</feature>
<evidence type="ECO:0000256" key="7">
    <source>
        <dbReference type="ARBA" id="ARBA00047984"/>
    </source>
</evidence>
<name>A0A2N1JDH4_9BASI</name>
<dbReference type="GO" id="GO:1990904">
    <property type="term" value="C:ribonucleoprotein complex"/>
    <property type="evidence" value="ECO:0007669"/>
    <property type="project" value="UniProtKB-ARBA"/>
</dbReference>
<evidence type="ECO:0000313" key="11">
    <source>
        <dbReference type="EMBL" id="PKI84584.1"/>
    </source>
</evidence>